<dbReference type="InterPro" id="IPR015883">
    <property type="entry name" value="Glyco_hydro_20_cat"/>
</dbReference>
<evidence type="ECO:0000256" key="5">
    <source>
        <dbReference type="ARBA" id="ARBA00023295"/>
    </source>
</evidence>
<dbReference type="InterPro" id="IPR029018">
    <property type="entry name" value="Hex-like_dom2"/>
</dbReference>
<dbReference type="PANTHER" id="PTHR22600">
    <property type="entry name" value="BETA-HEXOSAMINIDASE"/>
    <property type="match status" value="1"/>
</dbReference>
<feature type="domain" description="Chitin-binding type-3" evidence="8">
    <location>
        <begin position="561"/>
        <end position="606"/>
    </location>
</feature>
<dbReference type="CDD" id="cd06568">
    <property type="entry name" value="GH20_SpHex_like"/>
    <property type="match status" value="1"/>
</dbReference>
<dbReference type="EC" id="3.2.1.52" evidence="3"/>
<evidence type="ECO:0000256" key="3">
    <source>
        <dbReference type="ARBA" id="ARBA00012663"/>
    </source>
</evidence>
<evidence type="ECO:0000313" key="10">
    <source>
        <dbReference type="Proteomes" id="UP000198727"/>
    </source>
</evidence>
<dbReference type="SUPFAM" id="SSF55545">
    <property type="entry name" value="beta-N-acetylhexosaminidase-like domain"/>
    <property type="match status" value="1"/>
</dbReference>
<accession>A0A1I5XDM3</accession>
<dbReference type="PANTHER" id="PTHR22600:SF57">
    <property type="entry name" value="BETA-N-ACETYLHEXOSAMINIDASE"/>
    <property type="match status" value="1"/>
</dbReference>
<dbReference type="SUPFAM" id="SSF51055">
    <property type="entry name" value="Carbohydrate binding domain"/>
    <property type="match status" value="1"/>
</dbReference>
<dbReference type="InterPro" id="IPR036573">
    <property type="entry name" value="CBM_sf_5/12"/>
</dbReference>
<dbReference type="SMART" id="SM00495">
    <property type="entry name" value="ChtBD3"/>
    <property type="match status" value="1"/>
</dbReference>
<dbReference type="Gene3D" id="2.10.10.20">
    <property type="entry name" value="Carbohydrate-binding module superfamily 5/12"/>
    <property type="match status" value="1"/>
</dbReference>
<dbReference type="GO" id="GO:0030203">
    <property type="term" value="P:glycosaminoglycan metabolic process"/>
    <property type="evidence" value="ECO:0007669"/>
    <property type="project" value="TreeGrafter"/>
</dbReference>
<comment type="catalytic activity">
    <reaction evidence="1">
        <text>Hydrolysis of terminal non-reducing N-acetyl-D-hexosamine residues in N-acetyl-beta-D-hexosaminides.</text>
        <dbReference type="EC" id="3.2.1.52"/>
    </reaction>
</comment>
<dbReference type="GO" id="GO:0004563">
    <property type="term" value="F:beta-N-acetylhexosaminidase activity"/>
    <property type="evidence" value="ECO:0007669"/>
    <property type="project" value="UniProtKB-EC"/>
</dbReference>
<comment type="similarity">
    <text evidence="2">Belongs to the glycosyl hydrolase 20 family.</text>
</comment>
<feature type="chain" id="PRO_5038552147" description="beta-N-acetylhexosaminidase" evidence="7">
    <location>
        <begin position="45"/>
        <end position="609"/>
    </location>
</feature>
<name>A0A1I5XDM3_9PSEU</name>
<evidence type="ECO:0000259" key="8">
    <source>
        <dbReference type="SMART" id="SM00495"/>
    </source>
</evidence>
<sequence length="609" mass="65924">MTGRAGRTARRGWACPRRALVALTATAGLLAGGTAAAGTSPTWAAPAPVASTSTAQALADLVPAPVSVQPTAGVTHVLTADTTIHVQPGSPAARGVADRLAEMLRPPTGFALPIADAPATPPRAGITLLLSGADSRVGDQGYQLDVTADTVVLRARQPAGLFAGVQTLRQLLPPKVESATAQPGPWELPGARIVDHPRFAHRGAMLDVARHFHPVATVKRYVDQLARYKVNYLHLHLTDDQGWRLMIDSWPRLATYGGSTQVGGGPGGYYTKDQYREIVAYAAARHITVIPEVDMPGHTNAALASYAELNCSGEAPPLRTDIAVGYSSLCVGKEITYRFVDDVLRELAELTPGPYLHIGGDEAQVTSPADYQTFMDRVLPIVEKHGKRPMGWHEFVRTTTDTAAVPQYWGTTTSNSEVADAARRGHQVLMSPANKAYLDMKYNPSTPIGLSWAGYIEVRDSYEWNPGSHVSGVPESAVRGVEAPLWTETVETPAHLDYLAFPRLVVIAELGWSPWSTHDWTSFRERLGAQAPRWQRLGLEFYRSPQVPWRTGTGEPGRCTAPAWDGAAVYVGGDRVAHGGHHWTAKWWTRGEEPGTTGEWGVWRDEGFC</sequence>
<dbReference type="GO" id="GO:0005975">
    <property type="term" value="P:carbohydrate metabolic process"/>
    <property type="evidence" value="ECO:0007669"/>
    <property type="project" value="InterPro"/>
</dbReference>
<dbReference type="Gene3D" id="3.30.379.10">
    <property type="entry name" value="Chitobiase/beta-hexosaminidase domain 2-like"/>
    <property type="match status" value="1"/>
</dbReference>
<evidence type="ECO:0000313" key="9">
    <source>
        <dbReference type="EMBL" id="SFQ30073.1"/>
    </source>
</evidence>
<dbReference type="GO" id="GO:0016020">
    <property type="term" value="C:membrane"/>
    <property type="evidence" value="ECO:0007669"/>
    <property type="project" value="TreeGrafter"/>
</dbReference>
<dbReference type="InterPro" id="IPR025705">
    <property type="entry name" value="Beta_hexosaminidase_sua/sub"/>
</dbReference>
<dbReference type="InterPro" id="IPR006311">
    <property type="entry name" value="TAT_signal"/>
</dbReference>
<dbReference type="GO" id="GO:0005576">
    <property type="term" value="C:extracellular region"/>
    <property type="evidence" value="ECO:0007669"/>
    <property type="project" value="InterPro"/>
</dbReference>
<dbReference type="Pfam" id="PF00728">
    <property type="entry name" value="Glyco_hydro_20"/>
    <property type="match status" value="1"/>
</dbReference>
<evidence type="ECO:0000256" key="2">
    <source>
        <dbReference type="ARBA" id="ARBA00006285"/>
    </source>
</evidence>
<dbReference type="Proteomes" id="UP000198727">
    <property type="component" value="Unassembled WGS sequence"/>
</dbReference>
<dbReference type="Pfam" id="PF02839">
    <property type="entry name" value="CBM_5_12"/>
    <property type="match status" value="1"/>
</dbReference>
<proteinExistence type="inferred from homology"/>
<dbReference type="AlphaFoldDB" id="A0A1I5XDM3"/>
<dbReference type="CDD" id="cd12215">
    <property type="entry name" value="ChiC_BD"/>
    <property type="match status" value="1"/>
</dbReference>
<dbReference type="InterPro" id="IPR015882">
    <property type="entry name" value="HEX_bac_N"/>
</dbReference>
<dbReference type="STRING" id="587909.SAMN05421810_1065"/>
<evidence type="ECO:0000256" key="4">
    <source>
        <dbReference type="ARBA" id="ARBA00022801"/>
    </source>
</evidence>
<dbReference type="GO" id="GO:0030246">
    <property type="term" value="F:carbohydrate binding"/>
    <property type="evidence" value="ECO:0007669"/>
    <property type="project" value="InterPro"/>
</dbReference>
<gene>
    <name evidence="9" type="ORF">SAMN05421810_1065</name>
</gene>
<evidence type="ECO:0000256" key="1">
    <source>
        <dbReference type="ARBA" id="ARBA00001231"/>
    </source>
</evidence>
<dbReference type="InterPro" id="IPR017853">
    <property type="entry name" value="GH"/>
</dbReference>
<feature type="signal peptide" evidence="7">
    <location>
        <begin position="1"/>
        <end position="44"/>
    </location>
</feature>
<dbReference type="Pfam" id="PF02838">
    <property type="entry name" value="Glyco_hydro_20b"/>
    <property type="match status" value="1"/>
</dbReference>
<protein>
    <recommendedName>
        <fullName evidence="3">beta-N-acetylhexosaminidase</fullName>
        <ecNumber evidence="3">3.2.1.52</ecNumber>
    </recommendedName>
</protein>
<keyword evidence="10" id="KW-1185">Reference proteome</keyword>
<dbReference type="SUPFAM" id="SSF51445">
    <property type="entry name" value="(Trans)glycosidases"/>
    <property type="match status" value="1"/>
</dbReference>
<reference evidence="10" key="1">
    <citation type="submission" date="2016-10" db="EMBL/GenBank/DDBJ databases">
        <authorList>
            <person name="Varghese N."/>
            <person name="Submissions S."/>
        </authorList>
    </citation>
    <scope>NUCLEOTIDE SEQUENCE [LARGE SCALE GENOMIC DNA]</scope>
    <source>
        <strain evidence="10">CGMCC 4.5579</strain>
    </source>
</reference>
<feature type="active site" description="Proton donor" evidence="6">
    <location>
        <position position="362"/>
    </location>
</feature>
<keyword evidence="4" id="KW-0378">Hydrolase</keyword>
<keyword evidence="5" id="KW-0326">Glycosidase</keyword>
<evidence type="ECO:0000256" key="6">
    <source>
        <dbReference type="PIRSR" id="PIRSR625705-1"/>
    </source>
</evidence>
<evidence type="ECO:0000256" key="7">
    <source>
        <dbReference type="SAM" id="SignalP"/>
    </source>
</evidence>
<dbReference type="EMBL" id="FOWW01000006">
    <property type="protein sequence ID" value="SFQ30073.1"/>
    <property type="molecule type" value="Genomic_DNA"/>
</dbReference>
<dbReference type="PRINTS" id="PR00738">
    <property type="entry name" value="GLHYDRLASE20"/>
</dbReference>
<dbReference type="InterPro" id="IPR003610">
    <property type="entry name" value="CBM5/12"/>
</dbReference>
<organism evidence="9 10">
    <name type="scientific">Amycolatopsis arida</name>
    <dbReference type="NCBI Taxonomy" id="587909"/>
    <lineage>
        <taxon>Bacteria</taxon>
        <taxon>Bacillati</taxon>
        <taxon>Actinomycetota</taxon>
        <taxon>Actinomycetes</taxon>
        <taxon>Pseudonocardiales</taxon>
        <taxon>Pseudonocardiaceae</taxon>
        <taxon>Amycolatopsis</taxon>
    </lineage>
</organism>
<keyword evidence="7" id="KW-0732">Signal</keyword>
<dbReference type="PROSITE" id="PS51318">
    <property type="entry name" value="TAT"/>
    <property type="match status" value="1"/>
</dbReference>
<dbReference type="Gene3D" id="3.20.20.80">
    <property type="entry name" value="Glycosidases"/>
    <property type="match status" value="1"/>
</dbReference>